<dbReference type="Proteomes" id="UP000593573">
    <property type="component" value="Unassembled WGS sequence"/>
</dbReference>
<dbReference type="Gene3D" id="1.10.730.10">
    <property type="entry name" value="Isoleucyl-tRNA Synthetase, Domain 1"/>
    <property type="match status" value="1"/>
</dbReference>
<keyword evidence="3" id="KW-0547">Nucleotide-binding</keyword>
<feature type="domain" description="Aminoacyl-tRNA synthetase class Ia" evidence="8">
    <location>
        <begin position="128"/>
        <end position="192"/>
    </location>
</feature>
<dbReference type="InterPro" id="IPR009008">
    <property type="entry name" value="Val/Leu/Ile-tRNA-synth_edit"/>
</dbReference>
<dbReference type="SUPFAM" id="SSF50677">
    <property type="entry name" value="ValRS/IleRS/LeuRS editing domain"/>
    <property type="match status" value="1"/>
</dbReference>
<evidence type="ECO:0000256" key="3">
    <source>
        <dbReference type="ARBA" id="ARBA00022741"/>
    </source>
</evidence>
<dbReference type="InterPro" id="IPR002300">
    <property type="entry name" value="aa-tRNA-synth_Ia"/>
</dbReference>
<dbReference type="Gene3D" id="3.90.740.10">
    <property type="entry name" value="Valyl/Leucyl/Isoleucyl-tRNA synthetase, editing domain"/>
    <property type="match status" value="1"/>
</dbReference>
<dbReference type="GO" id="GO:0005829">
    <property type="term" value="C:cytosol"/>
    <property type="evidence" value="ECO:0007669"/>
    <property type="project" value="TreeGrafter"/>
</dbReference>
<dbReference type="GO" id="GO:0002161">
    <property type="term" value="F:aminoacyl-tRNA deacylase activity"/>
    <property type="evidence" value="ECO:0007669"/>
    <property type="project" value="InterPro"/>
</dbReference>
<keyword evidence="6" id="KW-0030">Aminoacyl-tRNA synthetase</keyword>
<evidence type="ECO:0000313" key="9">
    <source>
        <dbReference type="EMBL" id="MBA0665573.1"/>
    </source>
</evidence>
<keyword evidence="10" id="KW-1185">Reference proteome</keyword>
<keyword evidence="4" id="KW-0067">ATP-binding</keyword>
<feature type="domain" description="Aminoacyl-tRNA synthetase class Ia" evidence="8">
    <location>
        <begin position="203"/>
        <end position="279"/>
    </location>
</feature>
<dbReference type="OrthoDB" id="629407at2759"/>
<evidence type="ECO:0000256" key="4">
    <source>
        <dbReference type="ARBA" id="ARBA00022840"/>
    </source>
</evidence>
<keyword evidence="2" id="KW-0436">Ligase</keyword>
<feature type="non-terminal residue" evidence="9">
    <location>
        <position position="1"/>
    </location>
</feature>
<organism evidence="9 10">
    <name type="scientific">Gossypium klotzschianum</name>
    <dbReference type="NCBI Taxonomy" id="34286"/>
    <lineage>
        <taxon>Eukaryota</taxon>
        <taxon>Viridiplantae</taxon>
        <taxon>Streptophyta</taxon>
        <taxon>Embryophyta</taxon>
        <taxon>Tracheophyta</taxon>
        <taxon>Spermatophyta</taxon>
        <taxon>Magnoliopsida</taxon>
        <taxon>eudicotyledons</taxon>
        <taxon>Gunneridae</taxon>
        <taxon>Pentapetalae</taxon>
        <taxon>rosids</taxon>
        <taxon>malvids</taxon>
        <taxon>Malvales</taxon>
        <taxon>Malvaceae</taxon>
        <taxon>Malvoideae</taxon>
        <taxon>Gossypium</taxon>
    </lineage>
</organism>
<dbReference type="EC" id="6.1.1.9" evidence="1"/>
<evidence type="ECO:0000256" key="1">
    <source>
        <dbReference type="ARBA" id="ARBA00013169"/>
    </source>
</evidence>
<proteinExistence type="predicted"/>
<dbReference type="GO" id="GO:0006438">
    <property type="term" value="P:valyl-tRNA aminoacylation"/>
    <property type="evidence" value="ECO:0007669"/>
    <property type="project" value="InterPro"/>
</dbReference>
<reference evidence="9 10" key="1">
    <citation type="journal article" date="2019" name="Genome Biol. Evol.">
        <title>Insights into the evolution of the New World diploid cottons (Gossypium, subgenus Houzingenia) based on genome sequencing.</title>
        <authorList>
            <person name="Grover C.E."/>
            <person name="Arick M.A. 2nd"/>
            <person name="Thrash A."/>
            <person name="Conover J.L."/>
            <person name="Sanders W.S."/>
            <person name="Peterson D.G."/>
            <person name="Frelichowski J.E."/>
            <person name="Scheffler J.A."/>
            <person name="Scheffler B.E."/>
            <person name="Wendel J.F."/>
        </authorList>
    </citation>
    <scope>NUCLEOTIDE SEQUENCE [LARGE SCALE GENOMIC DNA]</scope>
    <source>
        <strain evidence="9">57</strain>
        <tissue evidence="9">Leaf</tissue>
    </source>
</reference>
<dbReference type="SUPFAM" id="SSF52374">
    <property type="entry name" value="Nucleotidylyl transferase"/>
    <property type="match status" value="1"/>
</dbReference>
<gene>
    <name evidence="9" type="ORF">Goklo_005416</name>
</gene>
<sequence>EVEYSEEPGTLYYIKYHLAGGSRSNFLTISTTRPETLFGDVAIPVHPQDERYSKYVGKMAIVPMTYGHHVPIISDKVKACVSVFSKYCCILQILHQLALIDLTKETDLAVTKEPHSLRVPRSQRGGEPLAEKALLAVEKGELTIIPERFEKRTNIKDWCISRQLWWGKRIPVWYIVGKDCEEEYIVAKSAEEALMKARDKYGNALWPFSTPGWPDESAEDFKRFYPTTMLEIGYEPLCLTPVPWYIVLLGCKNGHDGTEFTGTVPFSYVYLHGLIRDSQEFGTDALRFALALGTAGQDLNLSTERLTANTAFTNRLWYAGKFVLQVLPNRDNVSG</sequence>
<dbReference type="Gene3D" id="3.40.50.620">
    <property type="entry name" value="HUPs"/>
    <property type="match status" value="1"/>
</dbReference>
<evidence type="ECO:0000259" key="8">
    <source>
        <dbReference type="Pfam" id="PF00133"/>
    </source>
</evidence>
<keyword evidence="5" id="KW-0648">Protein biosynthesis</keyword>
<evidence type="ECO:0000256" key="2">
    <source>
        <dbReference type="ARBA" id="ARBA00022598"/>
    </source>
</evidence>
<evidence type="ECO:0000256" key="7">
    <source>
        <dbReference type="ARBA" id="ARBA00029936"/>
    </source>
</evidence>
<dbReference type="PANTHER" id="PTHR11946">
    <property type="entry name" value="VALYL-TRNA SYNTHETASES"/>
    <property type="match status" value="1"/>
</dbReference>
<evidence type="ECO:0000256" key="6">
    <source>
        <dbReference type="ARBA" id="ARBA00023146"/>
    </source>
</evidence>
<dbReference type="GO" id="GO:0005524">
    <property type="term" value="F:ATP binding"/>
    <property type="evidence" value="ECO:0007669"/>
    <property type="project" value="UniProtKB-KW"/>
</dbReference>
<dbReference type="InterPro" id="IPR002303">
    <property type="entry name" value="Valyl-tRNA_ligase"/>
</dbReference>
<name>A0A7J8VSF6_9ROSI</name>
<dbReference type="InterPro" id="IPR014729">
    <property type="entry name" value="Rossmann-like_a/b/a_fold"/>
</dbReference>
<dbReference type="GO" id="GO:0004832">
    <property type="term" value="F:valine-tRNA ligase activity"/>
    <property type="evidence" value="ECO:0007669"/>
    <property type="project" value="UniProtKB-EC"/>
</dbReference>
<dbReference type="Pfam" id="PF00133">
    <property type="entry name" value="tRNA-synt_1"/>
    <property type="match status" value="2"/>
</dbReference>
<protein>
    <recommendedName>
        <fullName evidence="1">valine--tRNA ligase</fullName>
        <ecNumber evidence="1">6.1.1.9</ecNumber>
    </recommendedName>
    <alternativeName>
        <fullName evidence="7">Valyl-tRNA synthetase</fullName>
    </alternativeName>
</protein>
<dbReference type="EMBL" id="JABFAB010000011">
    <property type="protein sequence ID" value="MBA0665573.1"/>
    <property type="molecule type" value="Genomic_DNA"/>
</dbReference>
<evidence type="ECO:0000313" key="10">
    <source>
        <dbReference type="Proteomes" id="UP000593573"/>
    </source>
</evidence>
<dbReference type="PANTHER" id="PTHR11946:SF93">
    <property type="entry name" value="VALINE--TRNA LIGASE, CHLOROPLASTIC_MITOCHONDRIAL 2"/>
    <property type="match status" value="1"/>
</dbReference>
<evidence type="ECO:0000256" key="5">
    <source>
        <dbReference type="ARBA" id="ARBA00022917"/>
    </source>
</evidence>
<accession>A0A7J8VSF6</accession>
<comment type="caution">
    <text evidence="9">The sequence shown here is derived from an EMBL/GenBank/DDBJ whole genome shotgun (WGS) entry which is preliminary data.</text>
</comment>
<dbReference type="AlphaFoldDB" id="A0A7J8VSF6"/>